<proteinExistence type="evidence at transcript level"/>
<evidence type="ECO:0000313" key="1">
    <source>
        <dbReference type="EMBL" id="BAE42764.1"/>
    </source>
</evidence>
<reference evidence="1" key="6">
    <citation type="submission" date="2004-04" db="EMBL/GenBank/DDBJ databases">
        <authorList>
            <person name="Arakawa T."/>
            <person name="Carninci P."/>
            <person name="Fukuda S."/>
            <person name="Hashizume W."/>
            <person name="Hayashida K."/>
            <person name="Hori F."/>
            <person name="Iida J."/>
            <person name="Imamura K."/>
            <person name="Imotani K."/>
            <person name="Itoh M."/>
            <person name="Kanagawa S."/>
            <person name="Kawai J."/>
            <person name="Kojima M."/>
            <person name="Konno H."/>
            <person name="Murata M."/>
            <person name="Nakamura M."/>
            <person name="Ninomiya N."/>
            <person name="Nishiyori H."/>
            <person name="Nomura K."/>
            <person name="Ohno M."/>
            <person name="Sakazume N."/>
            <person name="Sano H."/>
            <person name="Sasaki D."/>
            <person name="Shibata K."/>
            <person name="Shiraki T."/>
            <person name="Tagami M."/>
            <person name="Tagami Y."/>
            <person name="Waki K."/>
            <person name="Watahiki A."/>
            <person name="Muramatsu M."/>
            <person name="Hayashizaki Y."/>
        </authorList>
    </citation>
    <scope>NUCLEOTIDE SEQUENCE</scope>
    <source>
        <strain evidence="1">NOD</strain>
        <tissue evidence="1">Activated spleen</tissue>
    </source>
</reference>
<accession>Q3TAA5</accession>
<reference evidence="1" key="5">
    <citation type="journal article" date="2002" name="Nature">
        <title>Analysis of the mouse transcriptome based on functional annotation of 60,770 full-length cDNAs.</title>
        <authorList>
            <consortium name="The FANTOM Consortium and the RIKEN Genome Exploration Research Group Phase I and II Team"/>
        </authorList>
    </citation>
    <scope>NUCLEOTIDE SEQUENCE</scope>
    <source>
        <strain evidence="1">NOD</strain>
        <tissue evidence="1">Activated spleen</tissue>
    </source>
</reference>
<reference evidence="1" key="7">
    <citation type="journal article" date="2005" name="Science">
        <title>The Transcriptional Landscape of the Mammalian Genome.</title>
        <authorList>
            <consortium name="The FANTOM Consortium"/>
            <consortium name="Riken Genome Exploration Research Group and Genome Science Group (Genome Network Project Core Group)"/>
        </authorList>
    </citation>
    <scope>NUCLEOTIDE SEQUENCE</scope>
    <source>
        <strain evidence="1">NOD</strain>
        <tissue evidence="1">Activated spleen</tissue>
    </source>
</reference>
<feature type="non-terminal residue" evidence="1">
    <location>
        <position position="1"/>
    </location>
</feature>
<sequence length="91" mass="9452">SGSGRDRNPVKIRVGGRFNHESVPIGLFLKGDAPLSKRTEPGARGRGPAALEERGSCTGLGTCLRHSALCYTHGLTLLLFPACPSSVPAPG</sequence>
<reference evidence="1" key="8">
    <citation type="journal article" date="2005" name="Science">
        <title>Antisense Transcription in the Mammalian Transcriptome.</title>
        <authorList>
            <consortium name="RIKEN Genome Exploration Research Group and Genome Science Group (Genome Network Project Core Group) and the FANTOM Consortium"/>
        </authorList>
    </citation>
    <scope>NUCLEOTIDE SEQUENCE</scope>
    <source>
        <strain evidence="1">NOD</strain>
        <tissue evidence="1">Activated spleen</tissue>
    </source>
</reference>
<evidence type="ECO:0000313" key="2">
    <source>
        <dbReference type="MGI" id="MGI:1919563"/>
    </source>
</evidence>
<dbReference type="AlphaFoldDB" id="Q3TAA5"/>
<dbReference type="AGR" id="MGI:1919563"/>
<reference evidence="1" key="1">
    <citation type="journal article" date="1999" name="Methods Enzymol.">
        <title>High-efficiency full-length cDNA cloning.</title>
        <authorList>
            <person name="Carninci P."/>
            <person name="Hayashizaki Y."/>
        </authorList>
    </citation>
    <scope>NUCLEOTIDE SEQUENCE</scope>
    <source>
        <strain evidence="1">NOD</strain>
        <tissue evidence="1">Activated spleen</tissue>
    </source>
</reference>
<organism evidence="1">
    <name type="scientific">Mus musculus</name>
    <name type="common">Mouse</name>
    <dbReference type="NCBI Taxonomy" id="10090"/>
    <lineage>
        <taxon>Eukaryota</taxon>
        <taxon>Metazoa</taxon>
        <taxon>Chordata</taxon>
        <taxon>Craniata</taxon>
        <taxon>Vertebrata</taxon>
        <taxon>Euteleostomi</taxon>
        <taxon>Mammalia</taxon>
        <taxon>Eutheria</taxon>
        <taxon>Euarchontoglires</taxon>
        <taxon>Glires</taxon>
        <taxon>Rodentia</taxon>
        <taxon>Myomorpha</taxon>
        <taxon>Muroidea</taxon>
        <taxon>Muridae</taxon>
        <taxon>Murinae</taxon>
        <taxon>Mus</taxon>
        <taxon>Mus</taxon>
    </lineage>
</organism>
<dbReference type="MGI" id="MGI:1919563">
    <property type="gene designation" value="Fryl"/>
</dbReference>
<reference evidence="1" key="3">
    <citation type="journal article" date="2000" name="Genome Res.">
        <title>RIKEN integrated sequence analysis (RISA) system--384-format sequencing pipeline with 384 multicapillary sequencer.</title>
        <authorList>
            <person name="Shibata K."/>
            <person name="Itoh M."/>
            <person name="Aizawa K."/>
            <person name="Nagaoka S."/>
            <person name="Sasaki N."/>
            <person name="Carninci P."/>
            <person name="Konno H."/>
            <person name="Akiyama J."/>
            <person name="Nishi K."/>
            <person name="Kitsunai T."/>
            <person name="Tashiro H."/>
            <person name="Itoh M."/>
            <person name="Sumi N."/>
            <person name="Ishii Y."/>
            <person name="Nakamura S."/>
            <person name="Hazama M."/>
            <person name="Nishine T."/>
            <person name="Harada A."/>
            <person name="Yamamoto R."/>
            <person name="Matsumoto H."/>
            <person name="Sakaguchi S."/>
            <person name="Ikegami T."/>
            <person name="Kashiwagi K."/>
            <person name="Fujiwake S."/>
            <person name="Inoue K."/>
            <person name="Togawa Y."/>
            <person name="Izawa M."/>
            <person name="Ohara E."/>
            <person name="Watahiki M."/>
            <person name="Yoneda Y."/>
            <person name="Ishikawa T."/>
            <person name="Ozawa K."/>
            <person name="Tanaka T."/>
            <person name="Matsuura S."/>
            <person name="Kawai J."/>
            <person name="Okazaki Y."/>
            <person name="Muramatsu M."/>
            <person name="Inoue Y."/>
            <person name="Kira A."/>
            <person name="Hayashizaki Y."/>
        </authorList>
    </citation>
    <scope>NUCLEOTIDE SEQUENCE</scope>
    <source>
        <strain evidence="1">NOD</strain>
        <tissue evidence="1">Activated spleen</tissue>
    </source>
</reference>
<dbReference type="EMBL" id="AK171992">
    <property type="protein sequence ID" value="BAE42764.1"/>
    <property type="molecule type" value="mRNA"/>
</dbReference>
<reference evidence="1" key="2">
    <citation type="journal article" date="2000" name="Genome Res.">
        <title>Normalization and subtraction of cap-trapper-selected cDNAs to prepare full-length cDNA libraries for rapid discovery of new genes.</title>
        <authorList>
            <person name="Carninci P."/>
            <person name="Shibata Y."/>
            <person name="Hayatsu N."/>
            <person name="Sugahara Y."/>
            <person name="Shibata K."/>
            <person name="Itoh M."/>
            <person name="Konno H."/>
            <person name="Okazaki Y."/>
            <person name="Muramatsu M."/>
            <person name="Hayashizaki Y."/>
        </authorList>
    </citation>
    <scope>NUCLEOTIDE SEQUENCE</scope>
    <source>
        <strain evidence="1">NOD</strain>
        <tissue evidence="1">Activated spleen</tissue>
    </source>
</reference>
<gene>
    <name evidence="2" type="primary">Fryl</name>
</gene>
<protein>
    <submittedName>
        <fullName evidence="1">Uncharacterized protein</fullName>
    </submittedName>
</protein>
<reference evidence="1" key="4">
    <citation type="journal article" date="2001" name="Nature">
        <title>Functional annotation of a full-length mouse cDNA collection.</title>
        <authorList>
            <consortium name="The RIKEN Genome Exploration Research Group Phase II Team and the FANTOM Consortium"/>
        </authorList>
    </citation>
    <scope>NUCLEOTIDE SEQUENCE</scope>
    <source>
        <strain evidence="1">NOD</strain>
        <tissue evidence="1">Activated spleen</tissue>
    </source>
</reference>
<name>Q3TAA5_MOUSE</name>